<keyword evidence="2" id="KW-0732">Signal</keyword>
<feature type="compositionally biased region" description="Basic and acidic residues" evidence="1">
    <location>
        <begin position="75"/>
        <end position="86"/>
    </location>
</feature>
<feature type="compositionally biased region" description="Basic and acidic residues" evidence="1">
    <location>
        <begin position="46"/>
        <end position="63"/>
    </location>
</feature>
<feature type="signal peptide" evidence="2">
    <location>
        <begin position="1"/>
        <end position="19"/>
    </location>
</feature>
<evidence type="ECO:0000313" key="3">
    <source>
        <dbReference type="EMBL" id="KAG1573799.1"/>
    </source>
</evidence>
<dbReference type="EMBL" id="JAANIU010000241">
    <property type="protein sequence ID" value="KAG1573799.1"/>
    <property type="molecule type" value="Genomic_DNA"/>
</dbReference>
<gene>
    <name evidence="3" type="ORF">G6F50_002531</name>
</gene>
<proteinExistence type="predicted"/>
<evidence type="ECO:0000313" key="4">
    <source>
        <dbReference type="Proteomes" id="UP000740926"/>
    </source>
</evidence>
<feature type="compositionally biased region" description="Basic and acidic residues" evidence="1">
    <location>
        <begin position="142"/>
        <end position="193"/>
    </location>
</feature>
<accession>A0A9P6ZA11</accession>
<sequence length="296" mass="31379">MKSLTILAVAAALTCVVSAAEIQHHGGFDHIDHDFGKNGYINNDGKGGHDDHDKVGHTDHDGKGGFSGVKNGYDGGKDTYDEHGRDPIYSPPEEPNYEIQTKPPVVVLKTVTLTKPWAIAHATPKVDPPAYPAAKDPSTYESEGRESEGRESEDRESEAHEPKGFDHDNSEHERTHANHDRAHDIYHDRDHSKSHSRARVRQKGRIEGVRVNAVASKPAAAVEPAAESEKPLAAAAVSASPAASKPSKMSSAAAAAVTQSSTASTRVNVVNSAADHLRIGGSLVAAAAGVAAWLLL</sequence>
<feature type="region of interest" description="Disordered" evidence="1">
    <location>
        <begin position="44"/>
        <end position="101"/>
    </location>
</feature>
<keyword evidence="4" id="KW-1185">Reference proteome</keyword>
<dbReference type="AlphaFoldDB" id="A0A9P6ZA11"/>
<comment type="caution">
    <text evidence="3">The sequence shown here is derived from an EMBL/GenBank/DDBJ whole genome shotgun (WGS) entry which is preliminary data.</text>
</comment>
<name>A0A9P6ZA11_9FUNG</name>
<dbReference type="OMA" id="TGKPHWK"/>
<dbReference type="Proteomes" id="UP000740926">
    <property type="component" value="Unassembled WGS sequence"/>
</dbReference>
<organism evidence="3 4">
    <name type="scientific">Rhizopus delemar</name>
    <dbReference type="NCBI Taxonomy" id="936053"/>
    <lineage>
        <taxon>Eukaryota</taxon>
        <taxon>Fungi</taxon>
        <taxon>Fungi incertae sedis</taxon>
        <taxon>Mucoromycota</taxon>
        <taxon>Mucoromycotina</taxon>
        <taxon>Mucoromycetes</taxon>
        <taxon>Mucorales</taxon>
        <taxon>Mucorineae</taxon>
        <taxon>Rhizopodaceae</taxon>
        <taxon>Rhizopus</taxon>
    </lineage>
</organism>
<evidence type="ECO:0000256" key="2">
    <source>
        <dbReference type="SAM" id="SignalP"/>
    </source>
</evidence>
<feature type="chain" id="PRO_5040373729" evidence="2">
    <location>
        <begin position="20"/>
        <end position="296"/>
    </location>
</feature>
<feature type="compositionally biased region" description="Basic residues" evidence="1">
    <location>
        <begin position="194"/>
        <end position="203"/>
    </location>
</feature>
<evidence type="ECO:0000256" key="1">
    <source>
        <dbReference type="SAM" id="MobiDB-lite"/>
    </source>
</evidence>
<reference evidence="3 4" key="1">
    <citation type="journal article" date="2020" name="Microb. Genom.">
        <title>Genetic diversity of clinical and environmental Mucorales isolates obtained from an investigation of mucormycosis cases among solid organ transplant recipients.</title>
        <authorList>
            <person name="Nguyen M.H."/>
            <person name="Kaul D."/>
            <person name="Muto C."/>
            <person name="Cheng S.J."/>
            <person name="Richter R.A."/>
            <person name="Bruno V.M."/>
            <person name="Liu G."/>
            <person name="Beyhan S."/>
            <person name="Sundermann A.J."/>
            <person name="Mounaud S."/>
            <person name="Pasculle A.W."/>
            <person name="Nierman W.C."/>
            <person name="Driscoll E."/>
            <person name="Cumbie R."/>
            <person name="Clancy C.J."/>
            <person name="Dupont C.L."/>
        </authorList>
    </citation>
    <scope>NUCLEOTIDE SEQUENCE [LARGE SCALE GENOMIC DNA]</scope>
    <source>
        <strain evidence="3 4">GL24</strain>
    </source>
</reference>
<protein>
    <submittedName>
        <fullName evidence="3">Uncharacterized protein</fullName>
    </submittedName>
</protein>
<feature type="region of interest" description="Disordered" evidence="1">
    <location>
        <begin position="123"/>
        <end position="204"/>
    </location>
</feature>